<feature type="domain" description="ABC transporter" evidence="15">
    <location>
        <begin position="1236"/>
        <end position="1469"/>
    </location>
</feature>
<dbReference type="InterPro" id="IPR011527">
    <property type="entry name" value="ABC1_TM_dom"/>
</dbReference>
<dbReference type="GO" id="GO:0016020">
    <property type="term" value="C:membrane"/>
    <property type="evidence" value="ECO:0007669"/>
    <property type="project" value="UniProtKB-SubCell"/>
</dbReference>
<proteinExistence type="inferred from homology"/>
<keyword evidence="5 14" id="KW-0812">Transmembrane</keyword>
<evidence type="ECO:0000313" key="17">
    <source>
        <dbReference type="EMBL" id="KAK7505594.1"/>
    </source>
</evidence>
<feature type="domain" description="ABC transporter" evidence="15">
    <location>
        <begin position="689"/>
        <end position="916"/>
    </location>
</feature>
<dbReference type="FunFam" id="1.20.1560.10:FF:000037">
    <property type="entry name" value="ATP-binding cassette subfamily C member 10"/>
    <property type="match status" value="1"/>
</dbReference>
<dbReference type="CDD" id="cd18598">
    <property type="entry name" value="ABC_6TM_MRP7_D1_like"/>
    <property type="match status" value="1"/>
</dbReference>
<evidence type="ECO:0000256" key="1">
    <source>
        <dbReference type="ARBA" id="ARBA00004141"/>
    </source>
</evidence>
<keyword evidence="6" id="KW-0677">Repeat</keyword>
<keyword evidence="4" id="KW-0813">Transport</keyword>
<dbReference type="CDD" id="cd18605">
    <property type="entry name" value="ABC_6TM_MRP7_D2_like"/>
    <property type="match status" value="1"/>
</dbReference>
<feature type="transmembrane region" description="Helical" evidence="14">
    <location>
        <begin position="104"/>
        <end position="124"/>
    </location>
</feature>
<sequence length="1472" mass="164731">MAGQDHWYYFCGHGENFTAWTNNDFGHCFEQVIFLCPSHALLAIMSTYFAAQRLSVIWGTHLHVSWTWFLVLRFTVSLGLALLPLVQILVSDLVLHVTPSIADFVVYGITLTSWMLHGVYVWNVRFLHTVSLRGPLGMFLTVLLVAATQAVHTRSVIMQHLENSVARSAAEEYSTYVAVGLIVVYLLTLVPNSRREYRTDLLQRNINYDALESETESEHLVREHIRSYGTIPHADRQGRTLVAEQGVNCFSWLSFHWVQQLMYRGSQGKIEAIDDTFELPSRLSTERIEKRFHRILNDKPREVNSTSSSTPNGNTSELPNPEVRYRQPRGEQAAKPKTLFHALHSAFGWEYYSLGVLKLLADVFGFTGPILLNLLVTYIEKRTEPEFHGYLYASGLLVGTFLGTICSTQFDYNSQVVGFKLRCVIITTVYRKALTVSSVAQAKFNTGEIVNFMSTDTDRIVNFCPSFHSFWSLPFQVAVSLYLLYEQVGVSFLAGLGFAIILIPINRQLAIKIGQLSTRMMEQKDSRVKLMNEMLCGIRVLKFYAWEDHFTERINELRSKELHSLKGRKYLDAMCVYFWATTPVLISILTFTTYVLLGNKLTAAKVFTSLSLFLMLIAPLNAFPWVINGLMEAWVSLKRVQNFCSLKEVDHYHYYSPLSGAGEGTVVHVQNGQFSWHEMPQCPQSAASVPVGESLSHQTSRPHGSLELSGIDVEIKQGQLVGVIGRVGCGKTSLLNALLAEMGRVRGSVSVQGLEEGFALAAQESWIQNATLCDNILFHQPYDSTRYEAVVWACALTDDLKILPAGDQTEVGENGVTLSGGQKARLALARAVYQNKAIYLLDDPLAAVDAHVAQHLMQHCIMGLLRNKTRILCTHNVRFLAQADVVLFMEDGRIVEAGPPSQVLPAVRIDRDVNAEDESSPVSFTARTAGFAADASLKKHKRLVAVLLEAEDNVSFYLTVYGVLAGANSVFTFMRAFLFAYGGICAARVLHRQLLASVLKAPVSFFDTTPIGRIINRFSSDLYAIDDSLPFQLNIFLAQIFGILGVLVITCYGLPWFMLCLIPLGFVYYRVQHYYRHTSRELKRLSSISLSPLYAHFSESIMGLATIRAFRQTDIFRQENMDRLTANQRAQYSTQAAARWLDLRLRMLGVVIVGSIAFIAVIQHHFQGVDPGLVGLAITYSLSVTNLLGGVVMFFTETEKQLVSVERAHHYITSIPSEKWDGTLFPPSLWPKEGVVRYDRVHMRYRPGLPDALNGISFETQPGEKLGIVGRTGSGKSSLFLTLFRMVEIYDGEISVDGMNLKLLDLKDIRSHFAIIPQDPFLFSGSVRFNLDPTGCHCDDDLWAVLARCHLGEVVEMMGGLETDVGERGRHFSLGQRQLVCLARALLTKAKVLCIDEATASVDHETDSQVQMTIRSEFASSTVLTIAHRINTVMDSHRVLVMADGNVAELAPPAELLQNPQSQFYRLAHSSL</sequence>
<feature type="transmembrane region" description="Helical" evidence="14">
    <location>
        <begin position="490"/>
        <end position="509"/>
    </location>
</feature>
<dbReference type="InterPro" id="IPR003593">
    <property type="entry name" value="AAA+_ATPase"/>
</dbReference>
<feature type="domain" description="ABC transmembrane type-1" evidence="16">
    <location>
        <begin position="957"/>
        <end position="1200"/>
    </location>
</feature>
<evidence type="ECO:0000256" key="5">
    <source>
        <dbReference type="ARBA" id="ARBA00022692"/>
    </source>
</evidence>
<dbReference type="PROSITE" id="PS50929">
    <property type="entry name" value="ABC_TM1F"/>
    <property type="match status" value="2"/>
</dbReference>
<organism evidence="17 18">
    <name type="scientific">Batillaria attramentaria</name>
    <dbReference type="NCBI Taxonomy" id="370345"/>
    <lineage>
        <taxon>Eukaryota</taxon>
        <taxon>Metazoa</taxon>
        <taxon>Spiralia</taxon>
        <taxon>Lophotrochozoa</taxon>
        <taxon>Mollusca</taxon>
        <taxon>Gastropoda</taxon>
        <taxon>Caenogastropoda</taxon>
        <taxon>Sorbeoconcha</taxon>
        <taxon>Cerithioidea</taxon>
        <taxon>Batillariidae</taxon>
        <taxon>Batillaria</taxon>
    </lineage>
</organism>
<evidence type="ECO:0000256" key="14">
    <source>
        <dbReference type="SAM" id="Phobius"/>
    </source>
</evidence>
<feature type="transmembrane region" description="Helical" evidence="14">
    <location>
        <begin position="173"/>
        <end position="190"/>
    </location>
</feature>
<dbReference type="GO" id="GO:0008559">
    <property type="term" value="F:ABC-type xenobiotic transporter activity"/>
    <property type="evidence" value="ECO:0007669"/>
    <property type="project" value="UniProtKB-EC"/>
</dbReference>
<keyword evidence="11 14" id="KW-0472">Membrane</keyword>
<keyword evidence="9" id="KW-1278">Translocase</keyword>
<dbReference type="Pfam" id="PF00005">
    <property type="entry name" value="ABC_tran"/>
    <property type="match status" value="2"/>
</dbReference>
<keyword evidence="18" id="KW-1185">Reference proteome</keyword>
<evidence type="ECO:0000259" key="15">
    <source>
        <dbReference type="PROSITE" id="PS50893"/>
    </source>
</evidence>
<dbReference type="PROSITE" id="PS00211">
    <property type="entry name" value="ABC_TRANSPORTER_1"/>
    <property type="match status" value="2"/>
</dbReference>
<feature type="transmembrane region" description="Helical" evidence="14">
    <location>
        <begin position="1147"/>
        <end position="1166"/>
    </location>
</feature>
<comment type="catalytic activity">
    <reaction evidence="12">
        <text>ATP + H2O + xenobioticSide 1 = ADP + phosphate + xenobioticSide 2.</text>
        <dbReference type="EC" id="7.6.2.2"/>
    </reaction>
</comment>
<evidence type="ECO:0000256" key="7">
    <source>
        <dbReference type="ARBA" id="ARBA00022741"/>
    </source>
</evidence>
<feature type="transmembrane region" description="Helical" evidence="14">
    <location>
        <begin position="1172"/>
        <end position="1195"/>
    </location>
</feature>
<evidence type="ECO:0000256" key="3">
    <source>
        <dbReference type="ARBA" id="ARBA00012191"/>
    </source>
</evidence>
<dbReference type="Gene3D" id="1.20.1560.10">
    <property type="entry name" value="ABC transporter type 1, transmembrane domain"/>
    <property type="match status" value="2"/>
</dbReference>
<dbReference type="InterPro" id="IPR036640">
    <property type="entry name" value="ABC1_TM_sf"/>
</dbReference>
<keyword evidence="7" id="KW-0547">Nucleotide-binding</keyword>
<dbReference type="PANTHER" id="PTHR24223">
    <property type="entry name" value="ATP-BINDING CASSETTE SUB-FAMILY C"/>
    <property type="match status" value="1"/>
</dbReference>
<dbReference type="CDD" id="cd03250">
    <property type="entry name" value="ABCC_MRP_domain1"/>
    <property type="match status" value="1"/>
</dbReference>
<evidence type="ECO:0000256" key="10">
    <source>
        <dbReference type="ARBA" id="ARBA00022989"/>
    </source>
</evidence>
<keyword evidence="8" id="KW-0067">ATP-binding</keyword>
<evidence type="ECO:0000256" key="2">
    <source>
        <dbReference type="ARBA" id="ARBA00009726"/>
    </source>
</evidence>
<accession>A0ABD0M0Z7</accession>
<comment type="caution">
    <text evidence="17">The sequence shown here is derived from an EMBL/GenBank/DDBJ whole genome shotgun (WGS) entry which is preliminary data.</text>
</comment>
<dbReference type="SMART" id="SM00382">
    <property type="entry name" value="AAA"/>
    <property type="match status" value="2"/>
</dbReference>
<reference evidence="17 18" key="1">
    <citation type="journal article" date="2023" name="Sci. Data">
        <title>Genome assembly of the Korean intertidal mud-creeper Batillaria attramentaria.</title>
        <authorList>
            <person name="Patra A.K."/>
            <person name="Ho P.T."/>
            <person name="Jun S."/>
            <person name="Lee S.J."/>
            <person name="Kim Y."/>
            <person name="Won Y.J."/>
        </authorList>
    </citation>
    <scope>NUCLEOTIDE SEQUENCE [LARGE SCALE GENOMIC DNA]</scope>
    <source>
        <strain evidence="17">Wonlab-2016</strain>
    </source>
</reference>
<feature type="transmembrane region" description="Helical" evidence="14">
    <location>
        <begin position="576"/>
        <end position="597"/>
    </location>
</feature>
<comment type="subcellular location">
    <subcellularLocation>
        <location evidence="1">Membrane</location>
        <topology evidence="1">Multi-pass membrane protein</topology>
    </subcellularLocation>
</comment>
<dbReference type="FunFam" id="1.20.1560.10:FF:000113">
    <property type="entry name" value="ABC transporter, putative"/>
    <property type="match status" value="1"/>
</dbReference>
<dbReference type="InterPro" id="IPR050173">
    <property type="entry name" value="ABC_transporter_C-like"/>
</dbReference>
<keyword evidence="10 14" id="KW-1133">Transmembrane helix</keyword>
<dbReference type="SUPFAM" id="SSF52540">
    <property type="entry name" value="P-loop containing nucleoside triphosphate hydrolases"/>
    <property type="match status" value="2"/>
</dbReference>
<comment type="similarity">
    <text evidence="2">Belongs to the ABC transporter superfamily. ABCC family. Conjugate transporter (TC 3.A.1.208) subfamily.</text>
</comment>
<dbReference type="Gene3D" id="3.40.50.300">
    <property type="entry name" value="P-loop containing nucleotide triphosphate hydrolases"/>
    <property type="match status" value="2"/>
</dbReference>
<dbReference type="EMBL" id="JACVVK020000010">
    <property type="protein sequence ID" value="KAK7505594.1"/>
    <property type="molecule type" value="Genomic_DNA"/>
</dbReference>
<evidence type="ECO:0000256" key="9">
    <source>
        <dbReference type="ARBA" id="ARBA00022967"/>
    </source>
</evidence>
<dbReference type="InterPro" id="IPR003439">
    <property type="entry name" value="ABC_transporter-like_ATP-bd"/>
</dbReference>
<dbReference type="EC" id="7.6.2.2" evidence="3"/>
<evidence type="ECO:0000313" key="18">
    <source>
        <dbReference type="Proteomes" id="UP001519460"/>
    </source>
</evidence>
<feature type="transmembrane region" description="Helical" evidence="14">
    <location>
        <begin position="391"/>
        <end position="412"/>
    </location>
</feature>
<dbReference type="FunFam" id="3.40.50.300:FF:000997">
    <property type="entry name" value="Multidrug resistance-associated protein 1"/>
    <property type="match status" value="1"/>
</dbReference>
<dbReference type="GO" id="GO:0005524">
    <property type="term" value="F:ATP binding"/>
    <property type="evidence" value="ECO:0007669"/>
    <property type="project" value="UniProtKB-KW"/>
</dbReference>
<dbReference type="PANTHER" id="PTHR24223:SF330">
    <property type="entry name" value="ATP-BINDING CASSETTE SUB-FAMILY C MEMBER 10"/>
    <property type="match status" value="1"/>
</dbReference>
<feature type="domain" description="ABC transmembrane type-1" evidence="16">
    <location>
        <begin position="356"/>
        <end position="632"/>
    </location>
</feature>
<feature type="compositionally biased region" description="Low complexity" evidence="13">
    <location>
        <begin position="304"/>
        <end position="316"/>
    </location>
</feature>
<feature type="transmembrane region" description="Helical" evidence="14">
    <location>
        <begin position="1036"/>
        <end position="1069"/>
    </location>
</feature>
<feature type="transmembrane region" description="Helical" evidence="14">
    <location>
        <begin position="63"/>
        <end position="84"/>
    </location>
</feature>
<dbReference type="Pfam" id="PF00664">
    <property type="entry name" value="ABC_membrane"/>
    <property type="match status" value="2"/>
</dbReference>
<gene>
    <name evidence="17" type="ORF">BaRGS_00003339</name>
</gene>
<dbReference type="InterPro" id="IPR017871">
    <property type="entry name" value="ABC_transporter-like_CS"/>
</dbReference>
<dbReference type="PROSITE" id="PS50893">
    <property type="entry name" value="ABC_TRANSPORTER_2"/>
    <property type="match status" value="2"/>
</dbReference>
<dbReference type="FunFam" id="3.40.50.300:FF:000163">
    <property type="entry name" value="Multidrug resistance-associated protein member 4"/>
    <property type="match status" value="1"/>
</dbReference>
<feature type="transmembrane region" description="Helical" evidence="14">
    <location>
        <begin position="609"/>
        <end position="627"/>
    </location>
</feature>
<evidence type="ECO:0000259" key="16">
    <source>
        <dbReference type="PROSITE" id="PS50929"/>
    </source>
</evidence>
<protein>
    <recommendedName>
        <fullName evidence="3">ABC-type xenobiotic transporter</fullName>
        <ecNumber evidence="3">7.6.2.2</ecNumber>
    </recommendedName>
</protein>
<evidence type="ECO:0000256" key="8">
    <source>
        <dbReference type="ARBA" id="ARBA00022840"/>
    </source>
</evidence>
<evidence type="ECO:0000256" key="6">
    <source>
        <dbReference type="ARBA" id="ARBA00022737"/>
    </source>
</evidence>
<feature type="transmembrane region" description="Helical" evidence="14">
    <location>
        <begin position="32"/>
        <end position="51"/>
    </location>
</feature>
<dbReference type="Proteomes" id="UP001519460">
    <property type="component" value="Unassembled WGS sequence"/>
</dbReference>
<name>A0ABD0M0Z7_9CAEN</name>
<evidence type="ECO:0000256" key="11">
    <source>
        <dbReference type="ARBA" id="ARBA00023136"/>
    </source>
</evidence>
<evidence type="ECO:0000256" key="12">
    <source>
        <dbReference type="ARBA" id="ARBA00034018"/>
    </source>
</evidence>
<feature type="region of interest" description="Disordered" evidence="13">
    <location>
        <begin position="299"/>
        <end position="329"/>
    </location>
</feature>
<feature type="transmembrane region" description="Helical" evidence="14">
    <location>
        <begin position="136"/>
        <end position="153"/>
    </location>
</feature>
<dbReference type="CDD" id="cd03244">
    <property type="entry name" value="ABCC_MRP_domain2"/>
    <property type="match status" value="1"/>
</dbReference>
<evidence type="ECO:0000256" key="4">
    <source>
        <dbReference type="ARBA" id="ARBA00022448"/>
    </source>
</evidence>
<evidence type="ECO:0000256" key="13">
    <source>
        <dbReference type="SAM" id="MobiDB-lite"/>
    </source>
</evidence>
<dbReference type="SUPFAM" id="SSF90123">
    <property type="entry name" value="ABC transporter transmembrane region"/>
    <property type="match status" value="2"/>
</dbReference>
<dbReference type="InterPro" id="IPR027417">
    <property type="entry name" value="P-loop_NTPase"/>
</dbReference>